<proteinExistence type="predicted"/>
<name>K3WSX3_GLOUD</name>
<dbReference type="PANTHER" id="PTHR23389:SF21">
    <property type="entry name" value="ATPASE FAMILY AAA DOMAIN-CONTAINING PROTEIN 5"/>
    <property type="match status" value="1"/>
</dbReference>
<dbReference type="VEuPathDB" id="FungiDB:PYU1_G008051"/>
<dbReference type="HOGENOM" id="CLU_009363_0_0_1"/>
<evidence type="ECO:0008006" key="4">
    <source>
        <dbReference type="Google" id="ProtNLM"/>
    </source>
</evidence>
<feature type="compositionally biased region" description="Basic residues" evidence="1">
    <location>
        <begin position="690"/>
        <end position="705"/>
    </location>
</feature>
<dbReference type="AlphaFoldDB" id="K3WSX3"/>
<dbReference type="SUPFAM" id="SSF52540">
    <property type="entry name" value="P-loop containing nucleoside triphosphate hydrolases"/>
    <property type="match status" value="1"/>
</dbReference>
<feature type="region of interest" description="Disordered" evidence="1">
    <location>
        <begin position="360"/>
        <end position="396"/>
    </location>
</feature>
<feature type="compositionally biased region" description="Polar residues" evidence="1">
    <location>
        <begin position="188"/>
        <end position="199"/>
    </location>
</feature>
<dbReference type="GO" id="GO:0005634">
    <property type="term" value="C:nucleus"/>
    <property type="evidence" value="ECO:0007669"/>
    <property type="project" value="TreeGrafter"/>
</dbReference>
<feature type="compositionally biased region" description="Low complexity" evidence="1">
    <location>
        <begin position="205"/>
        <end position="219"/>
    </location>
</feature>
<dbReference type="Proteomes" id="UP000019132">
    <property type="component" value="Unassembled WGS sequence"/>
</dbReference>
<reference evidence="2" key="3">
    <citation type="submission" date="2015-02" db="UniProtKB">
        <authorList>
            <consortium name="EnsemblProtists"/>
        </authorList>
    </citation>
    <scope>IDENTIFICATION</scope>
    <source>
        <strain evidence="2">DAOM BR144</strain>
    </source>
</reference>
<feature type="compositionally biased region" description="Acidic residues" evidence="1">
    <location>
        <begin position="66"/>
        <end position="75"/>
    </location>
</feature>
<evidence type="ECO:0000313" key="3">
    <source>
        <dbReference type="Proteomes" id="UP000019132"/>
    </source>
</evidence>
<feature type="region of interest" description="Disordered" evidence="1">
    <location>
        <begin position="678"/>
        <end position="708"/>
    </location>
</feature>
<sequence length="1104" mass="122147">MADTSRGMASWLHKPEAPVVSAAAADKLVTQAAEMTSPLDISLAILRAKETINRISPDKRALVEEIDEEEDDAEFDEKAHWGRRRRATATAKRSSKKGGRNVKPNYSIKAFCTTQRGSEEGVGESAGREQPEAEIEGATTVEHAVQDEAESPESAPVEMAIKGMVTTSTETTTVAADTDGNKEKQEPADNSSGDNTVNSVEAVASPDSSNTDTTTPISSGRLKRQAVLNTLARKQMPPSQGVADIVDLLTPPERNSLTKKIPKAKRSGAAAAADRGFPDLKTPPAGGRKRKLEMDRTTPSPGAKIASKESFFLSEQDKKQLQEIEAVATLREQMRKTREKDLAFFSGKTAVNPFFQVQKARENAKSSSSETDVIEVEDSESGRSAPGSVKSLDGKKRKPRWSKDVVHFPHIQHVYSTEIDALSKVDALPPLQIPRKPESASKDDVVLVVDDDDEMEAAAARSALYATSSAYRQQQVQTETTFSDLFWFRQYHDDSSSSVTTKGPADYCEPDLFPMEYDSENLLIDALVDRYGTKEKRVREMLTDLLAAKAKRCEKEHNLTFVDRYVPVTASGIVGNKEPMRLLSSWLNAWKVGGDERARRSCFQAELFVFEDDESDEDELSDLCRLFILEGESGAGKSAAVYACAEELGFQIIEINAGQNRTGRTIVEIAGEATQSTRVLHSGMPSAEKKKQKKQKLSKKQKRKSADKPTASHLSLVLFEDVDVVFEEDKGFLTSLCAIAKHSKCPIVLTCRKLPDNFPATPQRLCQVLTKPSMNEFSTWMMLVAYIEQLPLTHALTNAMATFFKCDIRHALHFLQTQAPHFANKQSAAKWTWQPEHYSITKAPVATIELHDDEEVVDVDYQVPLATMIPAWTQWSSRSFDMLSSNLLSELSASDAQKTPEEDKTKEEKVKDTLLIQDLAAVLDAISVADVWCNHGDQSDHEDLFFEREQNELKSLDLRMSSLSALLTPGGIGRSVLLEQKGTGPTCSSDCIQRTLDATVAQKRRNEHQAELNTMKFKVELPLAAIGPGNSSFHLDYMPMISRILSSNVSNQESRRRVSRRNHYLREVISDMSLLDDIPKFTTYVQQLASDQIVAASPSSSPLS</sequence>
<organism evidence="2 3">
    <name type="scientific">Globisporangium ultimum (strain ATCC 200006 / CBS 805.95 / DAOM BR144)</name>
    <name type="common">Pythium ultimum</name>
    <dbReference type="NCBI Taxonomy" id="431595"/>
    <lineage>
        <taxon>Eukaryota</taxon>
        <taxon>Sar</taxon>
        <taxon>Stramenopiles</taxon>
        <taxon>Oomycota</taxon>
        <taxon>Peronosporomycetes</taxon>
        <taxon>Pythiales</taxon>
        <taxon>Pythiaceae</taxon>
        <taxon>Globisporangium</taxon>
    </lineage>
</organism>
<dbReference type="EnsemblProtists" id="PYU1_T008067">
    <property type="protein sequence ID" value="PYU1_T008067"/>
    <property type="gene ID" value="PYU1_G008051"/>
</dbReference>
<feature type="compositionally biased region" description="Basic residues" evidence="1">
    <location>
        <begin position="81"/>
        <end position="100"/>
    </location>
</feature>
<reference evidence="3" key="2">
    <citation type="submission" date="2010-04" db="EMBL/GenBank/DDBJ databases">
        <authorList>
            <person name="Buell R."/>
            <person name="Hamilton J."/>
            <person name="Hostetler J."/>
        </authorList>
    </citation>
    <scope>NUCLEOTIDE SEQUENCE [LARGE SCALE GENOMIC DNA]</scope>
    <source>
        <strain evidence="3">DAOM:BR144</strain>
    </source>
</reference>
<dbReference type="GO" id="GO:0061860">
    <property type="term" value="F:DNA clamp unloader activity"/>
    <property type="evidence" value="ECO:0007669"/>
    <property type="project" value="TreeGrafter"/>
</dbReference>
<accession>K3WSX3</accession>
<feature type="compositionally biased region" description="Low complexity" evidence="1">
    <location>
        <begin position="165"/>
        <end position="178"/>
    </location>
</feature>
<dbReference type="STRING" id="431595.K3WSX3"/>
<dbReference type="PANTHER" id="PTHR23389">
    <property type="entry name" value="CHROMOSOME TRANSMISSION FIDELITY FACTOR 18"/>
    <property type="match status" value="1"/>
</dbReference>
<evidence type="ECO:0000256" key="1">
    <source>
        <dbReference type="SAM" id="MobiDB-lite"/>
    </source>
</evidence>
<dbReference type="GO" id="GO:0003677">
    <property type="term" value="F:DNA binding"/>
    <property type="evidence" value="ECO:0007669"/>
    <property type="project" value="TreeGrafter"/>
</dbReference>
<dbReference type="InterPro" id="IPR027417">
    <property type="entry name" value="P-loop_NTPase"/>
</dbReference>
<keyword evidence="3" id="KW-1185">Reference proteome</keyword>
<protein>
    <recommendedName>
        <fullName evidence="4">ATPase AAA-type core domain-containing protein</fullName>
    </recommendedName>
</protein>
<dbReference type="InParanoid" id="K3WSX3"/>
<feature type="region of interest" description="Disordered" evidence="1">
    <location>
        <begin position="256"/>
        <end position="311"/>
    </location>
</feature>
<dbReference type="Gene3D" id="3.40.50.300">
    <property type="entry name" value="P-loop containing nucleotide triphosphate hydrolases"/>
    <property type="match status" value="1"/>
</dbReference>
<feature type="region of interest" description="Disordered" evidence="1">
    <location>
        <begin position="66"/>
        <end position="221"/>
    </location>
</feature>
<evidence type="ECO:0000313" key="2">
    <source>
        <dbReference type="EnsemblProtists" id="PYU1_T008067"/>
    </source>
</evidence>
<dbReference type="eggNOG" id="KOG1968">
    <property type="taxonomic scope" value="Eukaryota"/>
</dbReference>
<dbReference type="EMBL" id="GL376617">
    <property type="status" value="NOT_ANNOTATED_CDS"/>
    <property type="molecule type" value="Genomic_DNA"/>
</dbReference>
<reference evidence="3" key="1">
    <citation type="journal article" date="2010" name="Genome Biol.">
        <title>Genome sequence of the necrotrophic plant pathogen Pythium ultimum reveals original pathogenicity mechanisms and effector repertoire.</title>
        <authorList>
            <person name="Levesque C.A."/>
            <person name="Brouwer H."/>
            <person name="Cano L."/>
            <person name="Hamilton J.P."/>
            <person name="Holt C."/>
            <person name="Huitema E."/>
            <person name="Raffaele S."/>
            <person name="Robideau G.P."/>
            <person name="Thines M."/>
            <person name="Win J."/>
            <person name="Zerillo M.M."/>
            <person name="Beakes G.W."/>
            <person name="Boore J.L."/>
            <person name="Busam D."/>
            <person name="Dumas B."/>
            <person name="Ferriera S."/>
            <person name="Fuerstenberg S.I."/>
            <person name="Gachon C.M."/>
            <person name="Gaulin E."/>
            <person name="Govers F."/>
            <person name="Grenville-Briggs L."/>
            <person name="Horner N."/>
            <person name="Hostetler J."/>
            <person name="Jiang R.H."/>
            <person name="Johnson J."/>
            <person name="Krajaejun T."/>
            <person name="Lin H."/>
            <person name="Meijer H.J."/>
            <person name="Moore B."/>
            <person name="Morris P."/>
            <person name="Phuntmart V."/>
            <person name="Puiu D."/>
            <person name="Shetty J."/>
            <person name="Stajich J.E."/>
            <person name="Tripathy S."/>
            <person name="Wawra S."/>
            <person name="van West P."/>
            <person name="Whitty B.R."/>
            <person name="Coutinho P.M."/>
            <person name="Henrissat B."/>
            <person name="Martin F."/>
            <person name="Thomas P.D."/>
            <person name="Tyler B.M."/>
            <person name="De Vries R.P."/>
            <person name="Kamoun S."/>
            <person name="Yandell M."/>
            <person name="Tisserat N."/>
            <person name="Buell C.R."/>
        </authorList>
    </citation>
    <scope>NUCLEOTIDE SEQUENCE</scope>
    <source>
        <strain evidence="3">DAOM:BR144</strain>
    </source>
</reference>